<dbReference type="FunFam" id="3.40.1010.10:FF:000001">
    <property type="entry name" value="Siroheme synthase"/>
    <property type="match status" value="1"/>
</dbReference>
<dbReference type="GO" id="GO:0019354">
    <property type="term" value="P:siroheme biosynthetic process"/>
    <property type="evidence" value="ECO:0007669"/>
    <property type="project" value="InterPro"/>
</dbReference>
<accession>A0AAX4L4Q3</accession>
<dbReference type="InterPro" id="IPR014776">
    <property type="entry name" value="4pyrrole_Mease_sub2"/>
</dbReference>
<feature type="domain" description="Tetrapyrrole methylase" evidence="7">
    <location>
        <begin position="3"/>
        <end position="202"/>
    </location>
</feature>
<dbReference type="GeneID" id="89336776"/>
<dbReference type="InterPro" id="IPR000878">
    <property type="entry name" value="4pyrrol_Mease"/>
</dbReference>
<keyword evidence="4" id="KW-0949">S-adenosyl-L-methionine</keyword>
<dbReference type="PANTHER" id="PTHR45790:SF3">
    <property type="entry name" value="S-ADENOSYL-L-METHIONINE-DEPENDENT UROPORPHYRINOGEN III METHYLTRANSFERASE, CHLOROPLASTIC"/>
    <property type="match status" value="1"/>
</dbReference>
<evidence type="ECO:0000256" key="6">
    <source>
        <dbReference type="RuleBase" id="RU003960"/>
    </source>
</evidence>
<keyword evidence="9" id="KW-1185">Reference proteome</keyword>
<comment type="similarity">
    <text evidence="6">Belongs to the precorrin methyltransferase family.</text>
</comment>
<dbReference type="InterPro" id="IPR006366">
    <property type="entry name" value="CobA/CysG_C"/>
</dbReference>
<dbReference type="EC" id="2.1.1.107" evidence="1"/>
<keyword evidence="2 6" id="KW-0489">Methyltransferase</keyword>
<dbReference type="SUPFAM" id="SSF53790">
    <property type="entry name" value="Tetrapyrrole methylase"/>
    <property type="match status" value="1"/>
</dbReference>
<dbReference type="GO" id="GO:0032259">
    <property type="term" value="P:methylation"/>
    <property type="evidence" value="ECO:0007669"/>
    <property type="project" value="UniProtKB-KW"/>
</dbReference>
<organism evidence="8 9">
    <name type="scientific">Sulfolobus tengchongensis</name>
    <dbReference type="NCBI Taxonomy" id="207809"/>
    <lineage>
        <taxon>Archaea</taxon>
        <taxon>Thermoproteota</taxon>
        <taxon>Thermoprotei</taxon>
        <taxon>Sulfolobales</taxon>
        <taxon>Sulfolobaceae</taxon>
        <taxon>Sulfolobus</taxon>
    </lineage>
</organism>
<keyword evidence="3 6" id="KW-0808">Transferase</keyword>
<keyword evidence="5" id="KW-0627">Porphyrin biosynthesis</keyword>
<gene>
    <name evidence="8" type="primary">cobA</name>
    <name evidence="8" type="ORF">V6M85_08365</name>
</gene>
<dbReference type="CDD" id="cd11642">
    <property type="entry name" value="SUMT"/>
    <property type="match status" value="1"/>
</dbReference>
<dbReference type="EMBL" id="CP146016">
    <property type="protein sequence ID" value="WWQ61800.1"/>
    <property type="molecule type" value="Genomic_DNA"/>
</dbReference>
<dbReference type="InterPro" id="IPR035996">
    <property type="entry name" value="4pyrrol_Methylase_sf"/>
</dbReference>
<evidence type="ECO:0000256" key="4">
    <source>
        <dbReference type="ARBA" id="ARBA00022691"/>
    </source>
</evidence>
<evidence type="ECO:0000256" key="2">
    <source>
        <dbReference type="ARBA" id="ARBA00022603"/>
    </source>
</evidence>
<dbReference type="RefSeq" id="WP_338604689.1">
    <property type="nucleotide sequence ID" value="NZ_CP146016.1"/>
</dbReference>
<reference evidence="8 9" key="1">
    <citation type="submission" date="2024-02" db="EMBL/GenBank/DDBJ databases">
        <title>STSV induces naive adaptation in Sulfolobus.</title>
        <authorList>
            <person name="Xiang X."/>
            <person name="Song M."/>
        </authorList>
    </citation>
    <scope>NUCLEOTIDE SEQUENCE [LARGE SCALE GENOMIC DNA]</scope>
    <source>
        <strain evidence="8 9">RT2</strain>
    </source>
</reference>
<sequence length="229" mass="25344">MGKVVLVGAGPGDPELITLKGIKYLQGADVIIYDKLVPRELINYAKPSCIVRYLISDDMEIDLLRKYASEYKLVVRLKNGDPYVFGRGGNICYELSKDGIECEIVPGVSSVNSVPAYSGIPLTFSGISDMITVVSGVTQGGKLFDFQKIPDYGTLVVLMGSKRMEEISKGLMIRRDPSEEVAIIERGTYPDQKVHITSLKELHKFNLTSPSMLVVGKVVRLRELLWKLS</sequence>
<evidence type="ECO:0000256" key="5">
    <source>
        <dbReference type="ARBA" id="ARBA00023244"/>
    </source>
</evidence>
<dbReference type="NCBIfam" id="TIGR01469">
    <property type="entry name" value="cobA_cysG_Cterm"/>
    <property type="match status" value="1"/>
</dbReference>
<evidence type="ECO:0000256" key="3">
    <source>
        <dbReference type="ARBA" id="ARBA00022679"/>
    </source>
</evidence>
<dbReference type="Gene3D" id="3.30.950.10">
    <property type="entry name" value="Methyltransferase, Cobalt-precorrin-4 Transmethylase, Domain 2"/>
    <property type="match status" value="1"/>
</dbReference>
<evidence type="ECO:0000259" key="7">
    <source>
        <dbReference type="Pfam" id="PF00590"/>
    </source>
</evidence>
<name>A0AAX4L4Q3_9CREN</name>
<protein>
    <recommendedName>
        <fullName evidence="1">uroporphyrinogen-III C-methyltransferase</fullName>
        <ecNumber evidence="1">2.1.1.107</ecNumber>
    </recommendedName>
</protein>
<proteinExistence type="inferred from homology"/>
<evidence type="ECO:0000313" key="8">
    <source>
        <dbReference type="EMBL" id="WWQ61800.1"/>
    </source>
</evidence>
<dbReference type="Proteomes" id="UP001432202">
    <property type="component" value="Chromosome"/>
</dbReference>
<evidence type="ECO:0000313" key="9">
    <source>
        <dbReference type="Proteomes" id="UP001432202"/>
    </source>
</evidence>
<dbReference type="InterPro" id="IPR050161">
    <property type="entry name" value="Siro_Cobalamin_biosynth"/>
</dbReference>
<dbReference type="PANTHER" id="PTHR45790">
    <property type="entry name" value="SIROHEME SYNTHASE-RELATED"/>
    <property type="match status" value="1"/>
</dbReference>
<dbReference type="GO" id="GO:0004851">
    <property type="term" value="F:uroporphyrin-III C-methyltransferase activity"/>
    <property type="evidence" value="ECO:0007669"/>
    <property type="project" value="UniProtKB-EC"/>
</dbReference>
<evidence type="ECO:0000256" key="1">
    <source>
        <dbReference type="ARBA" id="ARBA00012162"/>
    </source>
</evidence>
<dbReference type="InterPro" id="IPR014777">
    <property type="entry name" value="4pyrrole_Mease_sub1"/>
</dbReference>
<dbReference type="AlphaFoldDB" id="A0AAX4L4Q3"/>
<dbReference type="PROSITE" id="PS00840">
    <property type="entry name" value="SUMT_2"/>
    <property type="match status" value="1"/>
</dbReference>
<dbReference type="InterPro" id="IPR003043">
    <property type="entry name" value="Uropor_MeTrfase_CS"/>
</dbReference>
<dbReference type="PROSITE" id="PS00839">
    <property type="entry name" value="SUMT_1"/>
    <property type="match status" value="1"/>
</dbReference>
<dbReference type="Gene3D" id="3.40.1010.10">
    <property type="entry name" value="Cobalt-precorrin-4 Transmethylase, Domain 1"/>
    <property type="match status" value="1"/>
</dbReference>
<dbReference type="Pfam" id="PF00590">
    <property type="entry name" value="TP_methylase"/>
    <property type="match status" value="1"/>
</dbReference>